<gene>
    <name evidence="1" type="ORF">DSM04_105129</name>
</gene>
<evidence type="ECO:0000313" key="1">
    <source>
        <dbReference type="EMBL" id="RXG13151.1"/>
    </source>
</evidence>
<protein>
    <recommendedName>
        <fullName evidence="3">Glycosyl hydrolase family 65</fullName>
    </recommendedName>
</protein>
<dbReference type="Gene3D" id="1.50.10.10">
    <property type="match status" value="1"/>
</dbReference>
<dbReference type="GO" id="GO:0005975">
    <property type="term" value="P:carbohydrate metabolic process"/>
    <property type="evidence" value="ECO:0007669"/>
    <property type="project" value="InterPro"/>
</dbReference>
<dbReference type="Proteomes" id="UP000289821">
    <property type="component" value="Unassembled WGS sequence"/>
</dbReference>
<organism evidence="1 2">
    <name type="scientific">Leeuwenhoekiella aestuarii</name>
    <dbReference type="NCBI Taxonomy" id="2249426"/>
    <lineage>
        <taxon>Bacteria</taxon>
        <taxon>Pseudomonadati</taxon>
        <taxon>Bacteroidota</taxon>
        <taxon>Flavobacteriia</taxon>
        <taxon>Flavobacteriales</taxon>
        <taxon>Flavobacteriaceae</taxon>
        <taxon>Leeuwenhoekiella</taxon>
    </lineage>
</organism>
<dbReference type="InterPro" id="IPR008928">
    <property type="entry name" value="6-hairpin_glycosidase_sf"/>
</dbReference>
<keyword evidence="2" id="KW-1185">Reference proteome</keyword>
<dbReference type="AlphaFoldDB" id="A0A4V1KP10"/>
<proteinExistence type="predicted"/>
<sequence>MKTKFWITSLFLALCITGCQKEQKTTETQSMAIDRKAVVTRHNVQISQVDTLASLTVGNGAFAFTTDITGLQSFPDYYQNGIPLGTLSEWGWNAKPNDADYRFEETLKDYDQNGRKVSYSTQIKTPQHAKEAVDFFRSNPHRVHLGNLGFELTKKDGSAVQPEDLTDIDQTLDLWTGILTSSFAVEGILVEVKTASDQNSDAIAVTVNSELINSGQLKIRLRFASPTAAWSDYGTQWENPEHYTSSIAAQDDTSALIERQLDSLNYKVALNWKGTAKVSEKEDHYFLVEPTGNQIALTCTFADSEPKGKNTTEAIFENSATAWKNYWMNGGMVDFSGSTDPRADELERRVVLSQYLTKAQTAGAMPPQETGLTYNSWYGKPHLEMHWWHGVHYALWGRPQYLENTLNWYETAFEKAKALAGRQGFKGARWQKMTDPYGDEGPSSVGAFLIWQQPHFITFAELLYRADASNTTLNKYKERVFATADFMASFPDYDDKNDRYVLGPPVIPAQERFEKTETYNPAYELAYWNWALKTASEWKKRLGEAVPEQWTEVLEKLSALPVQEDYYLATESATDSYTNPEFLTDHPSVFGTFGMLPETSLLDKGTMRNTFDKVWDVWTWEDTWGWDFPMTAMTAARLGMPEKAIDALFMDVQTNTYLKNGHNYQEERLTLYMPGNGGLLTAVALMCAGWDGAETKNPGFPKDGSWKVKWEGLEPFF</sequence>
<name>A0A4V1KP10_9FLAO</name>
<dbReference type="Gene3D" id="2.70.98.50">
    <property type="entry name" value="putative glycoside hydrolase family protein from bacillus halodurans"/>
    <property type="match status" value="1"/>
</dbReference>
<accession>A0A4V1KP10</accession>
<reference evidence="1 2" key="1">
    <citation type="submission" date="2018-07" db="EMBL/GenBank/DDBJ databases">
        <title>Leeuwenhoekiella genomics.</title>
        <authorList>
            <person name="Tahon G."/>
            <person name="Willems A."/>
        </authorList>
    </citation>
    <scope>NUCLEOTIDE SEQUENCE [LARGE SCALE GENOMIC DNA]</scope>
    <source>
        <strain evidence="1 2">R-50232</strain>
    </source>
</reference>
<dbReference type="RefSeq" id="WP_128761935.1">
    <property type="nucleotide sequence ID" value="NZ_QOVI01000005.1"/>
</dbReference>
<evidence type="ECO:0000313" key="2">
    <source>
        <dbReference type="Proteomes" id="UP000289821"/>
    </source>
</evidence>
<evidence type="ECO:0008006" key="3">
    <source>
        <dbReference type="Google" id="ProtNLM"/>
    </source>
</evidence>
<dbReference type="InterPro" id="IPR012341">
    <property type="entry name" value="6hp_glycosidase-like_sf"/>
</dbReference>
<dbReference type="EMBL" id="QOVI01000005">
    <property type="protein sequence ID" value="RXG13151.1"/>
    <property type="molecule type" value="Genomic_DNA"/>
</dbReference>
<comment type="caution">
    <text evidence="1">The sequence shown here is derived from an EMBL/GenBank/DDBJ whole genome shotgun (WGS) entry which is preliminary data.</text>
</comment>
<dbReference type="SUPFAM" id="SSF48208">
    <property type="entry name" value="Six-hairpin glycosidases"/>
    <property type="match status" value="1"/>
</dbReference>